<feature type="compositionally biased region" description="Polar residues" evidence="1">
    <location>
        <begin position="5848"/>
        <end position="5869"/>
    </location>
</feature>
<feature type="domain" description="RapA2 cadherin-like" evidence="3">
    <location>
        <begin position="4830"/>
        <end position="4926"/>
    </location>
</feature>
<feature type="domain" description="RapA2 cadherin-like" evidence="3">
    <location>
        <begin position="4309"/>
        <end position="4369"/>
    </location>
</feature>
<feature type="domain" description="RapA2 cadherin-like" evidence="3">
    <location>
        <begin position="3672"/>
        <end position="3768"/>
    </location>
</feature>
<proteinExistence type="predicted"/>
<feature type="region of interest" description="Disordered" evidence="1">
    <location>
        <begin position="452"/>
        <end position="499"/>
    </location>
</feature>
<feature type="domain" description="RapA2 cadherin-like" evidence="3">
    <location>
        <begin position="5214"/>
        <end position="5274"/>
    </location>
</feature>
<evidence type="ECO:0000259" key="3">
    <source>
        <dbReference type="Pfam" id="PF17803"/>
    </source>
</evidence>
<dbReference type="Proteomes" id="UP000002528">
    <property type="component" value="Chromosome"/>
</dbReference>
<feature type="domain" description="RapA2 cadherin-like" evidence="3">
    <location>
        <begin position="6587"/>
        <end position="6647"/>
    </location>
</feature>
<feature type="compositionally biased region" description="Low complexity" evidence="1">
    <location>
        <begin position="2151"/>
        <end position="2163"/>
    </location>
</feature>
<feature type="domain" description="RapA2 cadherin-like" evidence="3">
    <location>
        <begin position="4428"/>
        <end position="4522"/>
    </location>
</feature>
<dbReference type="EMBL" id="CP000084">
    <property type="protein sequence ID" value="AAZ21744.1"/>
    <property type="molecule type" value="Genomic_DNA"/>
</dbReference>
<feature type="domain" description="RapA2 cadherin-like" evidence="3">
    <location>
        <begin position="2906"/>
        <end position="3000"/>
    </location>
</feature>
<dbReference type="eggNOG" id="COG3209">
    <property type="taxonomic scope" value="Bacteria"/>
</dbReference>
<name>Q4FM44_PELUB</name>
<feature type="domain" description="RapA2 cadherin-like" evidence="3">
    <location>
        <begin position="1561"/>
        <end position="1625"/>
    </location>
</feature>
<dbReference type="SUPFAM" id="SSF75011">
    <property type="entry name" value="3-carboxy-cis,cis-mucoante lactonizing enzyme"/>
    <property type="match status" value="2"/>
</dbReference>
<feature type="domain" description="RapA2 cadherin-like" evidence="3">
    <location>
        <begin position="6213"/>
        <end position="6309"/>
    </location>
</feature>
<reference evidence="4 5" key="1">
    <citation type="journal article" date="2005" name="Science">
        <title>Genome streamlining in a cosmopolitan oceanic bacterium.</title>
        <authorList>
            <person name="Giovannoni S.J."/>
            <person name="Tripp H.J."/>
            <person name="Givan S."/>
            <person name="Podar M."/>
            <person name="Vergin K.L."/>
            <person name="Baptista D."/>
            <person name="Bibbs L."/>
            <person name="Eads J."/>
            <person name="Richardson T.H."/>
            <person name="Noordewier M."/>
            <person name="Rappe M.S."/>
            <person name="Short J.M."/>
            <person name="Carrington J.C."/>
            <person name="Mathur E.J."/>
        </authorList>
    </citation>
    <scope>NUCLEOTIDE SEQUENCE [LARGE SCALE GENOMIC DNA]</scope>
    <source>
        <strain evidence="4 5">HTCC1062</strain>
    </source>
</reference>
<evidence type="ECO:0000259" key="2">
    <source>
        <dbReference type="Pfam" id="PF14252"/>
    </source>
</evidence>
<feature type="domain" description="RapA2 cadherin-like" evidence="3">
    <location>
        <begin position="3294"/>
        <end position="3389"/>
    </location>
</feature>
<feature type="domain" description="RapA2 cadherin-like" evidence="3">
    <location>
        <begin position="5588"/>
        <end position="5683"/>
    </location>
</feature>
<feature type="domain" description="RapA2 cadherin-like" evidence="3">
    <location>
        <begin position="4684"/>
        <end position="4795"/>
    </location>
</feature>
<feature type="domain" description="RapA2 cadherin-like" evidence="3">
    <location>
        <begin position="5716"/>
        <end position="5776"/>
    </location>
</feature>
<feature type="domain" description="RapA2 cadherin-like" evidence="3">
    <location>
        <begin position="6342"/>
        <end position="6402"/>
    </location>
</feature>
<dbReference type="eggNOG" id="COG0726">
    <property type="taxonomic scope" value="Bacteria"/>
</dbReference>
<dbReference type="RefSeq" id="WP_011282049.1">
    <property type="nucleotide sequence ID" value="NC_007205.1"/>
</dbReference>
<dbReference type="InterPro" id="IPR010221">
    <property type="entry name" value="VCBS_dom"/>
</dbReference>
<feature type="region of interest" description="Disordered" evidence="1">
    <location>
        <begin position="3095"/>
        <end position="3116"/>
    </location>
</feature>
<dbReference type="OrthoDB" id="9773411at2"/>
<feature type="domain" description="RapA2 cadherin-like" evidence="3">
    <location>
        <begin position="2098"/>
        <end position="2208"/>
    </location>
</feature>
<feature type="compositionally biased region" description="Basic and acidic residues" evidence="1">
    <location>
        <begin position="375"/>
        <end position="384"/>
    </location>
</feature>
<dbReference type="STRING" id="335992.SAR11_0932"/>
<feature type="region of interest" description="Disordered" evidence="1">
    <location>
        <begin position="2916"/>
        <end position="2982"/>
    </location>
</feature>
<feature type="region of interest" description="Disordered" evidence="1">
    <location>
        <begin position="3949"/>
        <end position="3969"/>
    </location>
</feature>
<dbReference type="GeneID" id="66295871"/>
<dbReference type="Pfam" id="PF17963">
    <property type="entry name" value="Big_9"/>
    <property type="match status" value="3"/>
</dbReference>
<feature type="region of interest" description="Disordered" evidence="1">
    <location>
        <begin position="2138"/>
        <end position="2163"/>
    </location>
</feature>
<feature type="domain" description="RapA2 cadherin-like" evidence="3">
    <location>
        <begin position="1435"/>
        <end position="1528"/>
    </location>
</feature>
<feature type="domain" description="RapA2 cadherin-like" evidence="3">
    <location>
        <begin position="3541"/>
        <end position="3639"/>
    </location>
</feature>
<feature type="compositionally biased region" description="Low complexity" evidence="1">
    <location>
        <begin position="6720"/>
        <end position="6739"/>
    </location>
</feature>
<protein>
    <submittedName>
        <fullName evidence="4">Uncharacterized protein</fullName>
    </submittedName>
</protein>
<feature type="domain" description="RapA2 cadherin-like" evidence="3">
    <location>
        <begin position="6090"/>
        <end position="6180"/>
    </location>
</feature>
<feature type="domain" description="RapA2 cadherin-like" evidence="3">
    <location>
        <begin position="3034"/>
        <end position="3132"/>
    </location>
</feature>
<gene>
    <name evidence="4" type="ordered locus">SAR11_0932</name>
</gene>
<feature type="domain" description="RapA2 cadherin-like" evidence="3">
    <location>
        <begin position="4052"/>
        <end position="4147"/>
    </location>
</feature>
<dbReference type="Pfam" id="PF14252">
    <property type="entry name" value="DUF4347"/>
    <property type="match status" value="1"/>
</dbReference>
<feature type="domain" description="RapA2 cadherin-like" evidence="3">
    <location>
        <begin position="1680"/>
        <end position="1716"/>
    </location>
</feature>
<feature type="domain" description="RapA2 cadherin-like" evidence="3">
    <location>
        <begin position="5086"/>
        <end position="5181"/>
    </location>
</feature>
<feature type="compositionally biased region" description="Low complexity" evidence="1">
    <location>
        <begin position="2965"/>
        <end position="2982"/>
    </location>
</feature>
<evidence type="ECO:0000313" key="5">
    <source>
        <dbReference type="Proteomes" id="UP000002528"/>
    </source>
</evidence>
<dbReference type="NCBIfam" id="NF012211">
    <property type="entry name" value="tand_rpt_95"/>
    <property type="match status" value="5"/>
</dbReference>
<evidence type="ECO:0000313" key="4">
    <source>
        <dbReference type="EMBL" id="AAZ21744.1"/>
    </source>
</evidence>
<feature type="compositionally biased region" description="Low complexity" evidence="1">
    <location>
        <begin position="463"/>
        <end position="474"/>
    </location>
</feature>
<dbReference type="Pfam" id="PF17803">
    <property type="entry name" value="Cadherin_4"/>
    <property type="match status" value="37"/>
</dbReference>
<feature type="region of interest" description="Disordered" evidence="1">
    <location>
        <begin position="3066"/>
        <end position="3085"/>
    </location>
</feature>
<dbReference type="PANTHER" id="PTHR45739">
    <property type="entry name" value="MATRIX PROTEIN, PUTATIVE-RELATED"/>
    <property type="match status" value="1"/>
</dbReference>
<dbReference type="KEGG" id="pub:SAR11_0932"/>
<feature type="domain" description="RapA2 cadherin-like" evidence="3">
    <location>
        <begin position="5962"/>
        <end position="6057"/>
    </location>
</feature>
<feature type="domain" description="RapA2 cadherin-like" evidence="3">
    <location>
        <begin position="3920"/>
        <end position="4019"/>
    </location>
</feature>
<feature type="domain" description="DUF4347" evidence="2">
    <location>
        <begin position="52"/>
        <end position="206"/>
    </location>
</feature>
<feature type="domain" description="RapA2 cadherin-like" evidence="3">
    <location>
        <begin position="1316"/>
        <end position="1380"/>
    </location>
</feature>
<feature type="domain" description="RapA2 cadherin-like" evidence="3">
    <location>
        <begin position="829"/>
        <end position="917"/>
    </location>
</feature>
<feature type="domain" description="RapA2 cadherin-like" evidence="3">
    <location>
        <begin position="942"/>
        <end position="1021"/>
    </location>
</feature>
<feature type="region of interest" description="Disordered" evidence="1">
    <location>
        <begin position="365"/>
        <end position="385"/>
    </location>
</feature>
<dbReference type="SUPFAM" id="SSF63825">
    <property type="entry name" value="YWTD domain"/>
    <property type="match status" value="1"/>
</dbReference>
<evidence type="ECO:0000256" key="1">
    <source>
        <dbReference type="SAM" id="MobiDB-lite"/>
    </source>
</evidence>
<feature type="domain" description="RapA2 cadherin-like" evidence="3">
    <location>
        <begin position="4555"/>
        <end position="4651"/>
    </location>
</feature>
<dbReference type="InterPro" id="IPR051561">
    <property type="entry name" value="FRAS1_ECM"/>
</dbReference>
<feature type="domain" description="RapA2 cadherin-like" evidence="3">
    <location>
        <begin position="5835"/>
        <end position="5929"/>
    </location>
</feature>
<feature type="compositionally biased region" description="Low complexity" evidence="1">
    <location>
        <begin position="482"/>
        <end position="492"/>
    </location>
</feature>
<dbReference type="NCBIfam" id="TIGR01965">
    <property type="entry name" value="VCBS_repeat"/>
    <property type="match status" value="31"/>
</dbReference>
<feature type="domain" description="RapA2 cadherin-like" evidence="3">
    <location>
        <begin position="3166"/>
        <end position="3261"/>
    </location>
</feature>
<dbReference type="PANTHER" id="PTHR45739:SF8">
    <property type="entry name" value="FRAS1-RELATED EXTRACELLULAR MATRIX PROTEIN 1"/>
    <property type="match status" value="1"/>
</dbReference>
<feature type="domain" description="RapA2 cadherin-like" evidence="3">
    <location>
        <begin position="5333"/>
        <end position="5427"/>
    </location>
</feature>
<feature type="domain" description="RapA2 cadherin-like" evidence="3">
    <location>
        <begin position="6461"/>
        <end position="6554"/>
    </location>
</feature>
<feature type="domain" description="RapA2 cadherin-like" evidence="3">
    <location>
        <begin position="3801"/>
        <end position="3865"/>
    </location>
</feature>
<feature type="domain" description="RapA2 cadherin-like" evidence="3">
    <location>
        <begin position="5460"/>
        <end position="5555"/>
    </location>
</feature>
<feature type="region of interest" description="Disordered" evidence="1">
    <location>
        <begin position="5848"/>
        <end position="5879"/>
    </location>
</feature>
<feature type="compositionally biased region" description="Polar residues" evidence="1">
    <location>
        <begin position="2930"/>
        <end position="2941"/>
    </location>
</feature>
<dbReference type="GO" id="GO:0009653">
    <property type="term" value="P:anatomical structure morphogenesis"/>
    <property type="evidence" value="ECO:0007669"/>
    <property type="project" value="TreeGrafter"/>
</dbReference>
<feature type="compositionally biased region" description="Low complexity" evidence="1">
    <location>
        <begin position="3098"/>
        <end position="3116"/>
    </location>
</feature>
<feature type="domain" description="RapA2 cadherin-like" evidence="3">
    <location>
        <begin position="3422"/>
        <end position="3486"/>
    </location>
</feature>
<dbReference type="HOGENOM" id="CLU_222880_0_0_5"/>
<dbReference type="InterPro" id="IPR040853">
    <property type="entry name" value="RapA2_cadherin-like"/>
</dbReference>
<dbReference type="eggNOG" id="COG3391">
    <property type="taxonomic scope" value="Bacteria"/>
</dbReference>
<feature type="domain" description="RapA2 cadherin-like" evidence="3">
    <location>
        <begin position="4180"/>
        <end position="4276"/>
    </location>
</feature>
<keyword evidence="5" id="KW-1185">Reference proteome</keyword>
<feature type="domain" description="RapA2 cadherin-like" evidence="3">
    <location>
        <begin position="4959"/>
        <end position="5053"/>
    </location>
</feature>
<accession>Q4FM44</accession>
<sequence>MLDGAGASTFLDLIDERNQEDIKKNSKIIDTTKDNNEVPFANTARDQNKKNVVFIDSAVSDYETIINSFKENTEFYLINSNEDGFKRISEILNDRKDIDGLHIIGHGSAGQILFGNAFLNNDTITNYQSTLASIGQSLTTSGDILFYGCNVASTEQGEILIKKISEITKADIAASDDLTGKGGDWVLEKKEGLIGEEELKVKNYKHALGSLSSSGVLSNSGVTHIDSNVTMMNSGNVGLGSSGAFATVGSDFGLAVEQQNVSVSSGELISNLDVDSTYIFDDDNDTGDAALQNGANQNASSNITVNSYLMFLVEDINKRASGSAGEVVFDGEIVGIFFDQAKTRAASVGGNTYHSGNLIYAMSGSGGSSNSSDNDGGRMAEGKKSHTGMTNFFNTTQSHSSSAAIANGSSGSDWVSVSNHGSGTNNLLQFGAQNANVSAGDYIRILVVPNSSDGSATVEEDGSVSVSNGGSASSPDPITVDSGSTLSSSSGSPRRMTFSDDGTKLFVLEHTNDTITTHNLGTAYDISTQTSSVTGTTLASNPHSSSRAYGIAFSNDGTKMFTSDLDTGYVYQSTLTTPWDVSTNQRSSSDDLNTVSLYGVTASNSLYNRDITFSEDGTKLFILGSDKTVHQISLGTAWDLSSYQTPDVEKDLSSILTDTYANSISFSPNGKKMFINEYNNTIHEFSIATAWDLSSTVTNEGSFQLGTEIASNNFGEVTWNKDGTKLFAIDDLAEDITEYTVSTPFSLANVDQTKSAESISTVSSIRTGTVAAGSGTSGSTNTALTGTYGQLTIQSNGSYSYVANQDAADALDPGDIVYDYFTINGDTDLTITVIGINDTPIADNETNSTDVSTTLTVTDGSSDVLAGDTDADADASLTVSAIRTGSSEGSGDAGTIGSALNGSYGALTMNSDGTYTYVASSSAGTDSFNYTVTDEFGATDIATLTITVNSSNAAPTASNSTVYINENNQVSSAGDRTPSNISKIFAASDFNYSDGDSDSLSKIKITTLESAGVLEYSSNGSSWADVTLNQEITASDISNNKLRFTPAANSESNVTFGFKVHDGTDYSSSAYTMTVSVNAAPNVTDATVGSTVSADGTSSGDVHDGVADSDDADSVLVVTGVASGNESSNNSIVTDNTGVGSAVSGTYGSLNIAANGTYTYTASSTNNIAYDATATDIFTFTTRDDESNSGSNAYDVGSITFTVASSISLTDDTDSVNEDATITKTGSQDDVLNDDAADTNGLVVTHIKKDGGSNSTVASSSTYTSNGTSVTGTYGTLVIGADGSYTYTADQSAADDLDLNDEVTDVFVYTADGATANLTITVTGINDVPEAADKTVTTNEDTAYVFSASDFGYTDADDDDALVSVKITGLEDAGALQYNNGSAWVDVTENQVITATDIGNNKLRFNPAANENGSSYTSFDFTVNDGDADSASANTITVNVTAVNDAPVADNETNSVNEDATLTVTDGTSDVLHGDTDTENDALTVTQIAVTGASASSVAGSSTYNSNGTSKTGTYGTLVIGADGTYTYTADQSAADDLDAGDTATDSFTYTVSDGTATDTATITITVTGINDVPEAADKTVTTNEDTAYVFSASDFGYTDADDDDALVSVKITGLESAGALQYNNGSAWVDVTENQVITATDIGNNKLRFNPAANENGSSYTSFDFTVNDGDADSASANTITVNVTAVNDAPTARGDTGIVNEDVTLTVSNSSNATTSVTAASFVRSKSLGDAGYQSQETKFSPDGTKMFVLDTYQNTNEIHQYTLTTAFDISSASFDGADETFDLSNENSSSSNFTFNNDGTKFYSAYSGRLYEYDVSTAYDISTSSYNNNFFDLILEYPNTRNMGSGVNVAFNSDGTKLFALDAQQREVHEYSLSTAFDVTSASRTNNYVSVGTQEASPYGFAFSNDGKKMFISGLGKDVNEYTLSTGFDLSSTFEFVGSFDVSSKDWYPLGITFNNDGTKMFVTGSQQDKLFEYSLTTPFSLIDVSGEHSGDVINTSSTDNYDTDPEGDALTVTTYSHTSATDQDGGSISSTSSTGTAGTNNVTGYYGTLDLEGNGSYTYTADLTVTQALDSGDTVTDIFTYTVDDGNGGTDTVTITITVIGMNDAPVAQNDVGVIVEDGTLTVSNGANANVSGSYDATGEHSGDVIDTSSSSHTDSDADASASLTVSAIRTGSSEGSGTAGSIGSALTGTYGQLTIAADGSYSYVANQDAAVGDSVTESFNYTLSDGTATDIGVITITILGVNDAGFIKEGGTLTVANSAAANSGASTGNHTGDITDNGSNITSITATTAGGNAQTTFSSNSETVTGEYGTLTINSDGSYSYVANSNISGLDAGDANIKDVFTYIVSDGSTTSTATLTMNIIASQDLTARDDNGTVNEDATLEVDDGDNLTTVAPASYDDSDSFTIAGSDSNPVTTQSTFNDLLFNPDGTKMYTLGSASGLSGRSLFQYTLSIPFDVSTASVSSNDNADVGGSWTTDNEAMRFNNDGTKLFVLFDSPNQNTSSYMYQYTLSTPYDITSTVTAGNSLRLGNQYKNYRTFLFNDDGSEMFISEVSGIYKYTLSTSFDTSTASKTSSYLSASVTGMQYNNDGTKLFTVYQTTTIGSTAKISQWSLSTAYDLMTASSNSTYFDTGEATGSLGNGVPTQFITFNNDGSKFFSFNGSSDPAKIKEWNLASPFNVVNVSGEHSGDVINTSSTANYDTDPDSDTLTVTAIRTGSSEGSGTVGSVGSALTGTYGQLTIAANGSYTYVANQDAADALDPGDVVTDTFNYTVSDGQGETDIAVLTITVNGINDTPVADAETGSVDTTQTLTVTDGTSDLLHGDTDADASASLSVSSIVATTASGSATAVNPGTAYNSGYTSVTGSKGTLRVGADGTYQYIAGSSTGTDVFTYTLSDGTATHTATLTITVNSSNNAPSAVADTDSVNEDATVTQSSGSGLLNADDSDADGDSLTVTQIKKDGGSNSSVSGGSSYNSSGTSVTGTYGTLTVGADGTYTYVADQAAADALDASDTVTDVFTYTISDGNGGTDTANLTITVTGVNDAPSATNDTGSVNEDATLTVSTASSGVTQDNDTDADADDSASSLVITQIKKDGGSNSSVSGGTNHSNGTSVTGTYGTLVIGANGTYTYVADQDAADALDASDTVTDVFTYTVSDGNGGTDTANITITVTGVNDDPIGVNDTDSVNEDATITESSGSELLVADDTDADDSSSLTVTQIKVTGGSNSSVAGSSTYNSNFTTVTGTYGTLKVGADGSYTYVADQAAADALDVGDNVTDSFTYTVSDGTATSTATLIITVTGINDVPVAVNDTDAVNEDATITESSGSELLVADDTDADDSSSLTVTQIKVTGGSNSSVAGSSTYNSNFTTVTGTYGTLKVGADGSYTYVADQAAADALDASDTVTDSFTYTVSDNTWFDTATLIITVTGINDVPEAADKTVTTNEDTPYVFSANDFGYTDADDDDALVSVKITGLEDAGALQYNNGSAWVDVTENQVITATDIGNNKLRFNPAANENGSSYTSFDFTVNDGDADSASANTITVNVTAVNDAPVADDETGAVNEDATLTVTDGTSDVLHGDTDADSDTLTVTTYSHTSATNQSGGNASSANGNSGTAGTNAVVGYYGTLTLAADGTYTYAADQSAADDLDASDTATDVFTYTLSDGTATDTATITITVTGINDAPAAVNDTDAVNEDATVTRTSGDNLLMADDSDADDDDSFTVTQIAVTGGSNNAVTASSTYNSGSPETVTGTYGTLTVGANGTYTYVADQSASDDLDASDTATDSFTYTISDGTTTDTATLIFTVTGINDVPTAADKTVTTNEDTAYVFSASDFGYTDADDDDALVSVKITGLEDAGALQYNNGSAWVDVTENQVITATDIAANKLRFNPAANENGSSYTSFDFTVNDGDADSASANTITVNVTAVNDAPVADDETNSVNEDATLTVTDGSSDVLHGDTDVDSGDTLTVTTYSHTSATNQSGGNASSANGNSGTAGTNAVVGYYGTLTLAADGTYTYAADQSAADDLDASDTATDVFTYTLSDGTATDTATITITVTGINDAPVAVNDTDAVNEDATVTRTSGDNLLMADDSDADDDDSFTVTQIAVTGASNSSVASSSSYNSNFTSITGTYGTLKVGADGTYTYVADQSAADDLDLNDTATDSFTYTISDGDTTDTATLIFTVTGINDAPVAVDDTDAVNEDATVTRSSGSSLLMDDDSDADDDDAFTVTQIAVTGSSNNAVTASSTYNSGSPETVTGTYGTLTVGADGTYTYVADQNAADDLDASDTATDSFTYTISDGTATDTATLIFTVTGVNDVPEAADKTVTTNEDTAYVFSASDFGYTDADDDDVLVSVKITTLESAGALQYYNGSAWVDVTLNQVITATDIAANKLRLNPATNENGSPYTTFNFTVNDGDADSATPNTITVNVTNVNNAPVADNETNSVNEDATVTVTDGTSDVLHGDTDADSGDTLTVTQIAVTGGSNSSVAGSSAYNSNFTSVTGTYGTLKIGANGTYTYVADQSASDDLDASDTATDSFTYTVSDGTATDTATLIFTVTGINDAPVAVNDTDAVNEDATVTRTSGDNLLMADDSDADDDDSFTVTQIAVTGSSDNAVTANSTYNSGSPETVTGTYGTLTVGANGTYTYVADQNAADDLDLNDQVTDSFTYTISDGTATDTATLIFTVTGINDAPVAQNDVGVIVEDGTLTVSNGANANLSGSYDATGEHSGDIIDTSSSSHTDSDADDSASLTVTAIRVGSSEGSGTAGSIGSALTGTYGQLTIAADGSYSYVANQDEADALDAGDSVTDSFNYTLSDGTATDIGVITITILGANDAPVANNDTGSVNEDATLTVSSASSGVTQDNDTDVDGDDTVSSLTVTQIAVTGSSNSSVTSSTTYSNGTSVTGTYGTLVIGANGTYTYVADQSAADDLDLNDTATDSFTYTVSDGTTTDTATLIFTVTGINDAPVAVNDTDALNEDATVTRSSGDNLLMADDSDADDDDSFTVTQIAVTGGSNSSVNSSTTYSNGTSVTGTYGTLVVGADGSYTYEADQSAADDLDLNDQVTDSFTYTISDGTATDTATLIFTVTGINDAPVAVNDTDAVNEDATVTRSSGSSLLMADDSDADDDDAFTVTQIAVTGGSNSSVAGSSTYNNNFTSVTGTYGTLKVGADGTYTYVADQSAADDLDASDTATDSFTYTVSDGTATDTATLIFTVTGVNDVPTASDKTISTAEDTPYVFSTSDFGYTDADDDDALVSVKITTLEDAGALQYYNGSAWVDVTLNQVITATDIAANKLRLNPTADENGSPYTTIGFSVNDGDADSATPNTITVNVTAVNDAPVADNETNSVNEDATVTVTDGTSDVLHGDTDVDSGDTLTVTQIAVTGGSNSSVASSSSYNSNFTSITGTYGTLKVGADGTYTYVADQSAADDLDASDTATDSFTYTVSDGTATDTATLIFTVTGINDAPVAVNDSDVVNEDATVTQTSGSSLLMADDSDADDDDSFTVTQIALTGGSNSSVASSSSYNSNFTSITGTYGTLKVGADGTYTYVADQSAADDLDASDTATDSFTYTVSDGTATDTATLIFTVTGINDAPVAVNDTDALNEDATVTRSSGSSLLMADDSDADDDDAFTVTQIAVTGGSNSSVASSSSYNSSGTQVTGTYGTLTVGADGTYTYVADQSAADDLDASDSVTDSFTYTISDGDTTDTATLIFTVTGINDVPTASDNAVTTNEDTPYVFSASDFGYTDADDDDALVSVKITTLEDAGALQYYNGSAWVDVTLNQVITATDIAANKLRLNPTADENGSPYTTFNFTVNDGDASSSTPNTITVNVTAVNDTPTATDDTASVNEDATTTISSASSGVIDDNDTDPDSSDTLTLTNVAHTNGNTESVTSSTTYLNGQSITGTYGALTVGADGTYTYVADQSAADDLDASDTATDVFTYTLSDGTATDTATITITITGVNDAPVAVNDTDAVNEDATVTRTSGDNLLMADDSDADDDDSFTVTQIAVTGASNSSVASSSSYNSNFTSITGTYGTLKVGADGTYTYVADQSAADDLDASDTATDSFTYTVSDGTATDTATLIFTVTGINDAPVADNETNSVNEDATLTVTDGTSDVLHGDTDADDSASLTVSAIRTGAEGGSGTAGSIGSGLTGTYGTLTLASDGTYTYVADQSASDDLDASDTATDVFTYTVSDGTATDTATITITITGVNDAPVAVNDTDAVNEDATVTRSSGSSLLMDDDSDADDDDAFTVTQIAVTGSSNNAVTASSTYNSGSPETVTGTYGTLTVGADGTYTYVADQNAADDLDASDTATDSFTYTISDGTATDTATLIFTVTGVNDVPEAADKTVTTNEDTAYVFSASDFGYTDADDDDVLVSVKITTLESAGALQYYNGSAWVDVTLNQVITATDISNNYLRLNPTENETGSPYTTIGFSVNDGDADSSSSYTMTVNVINTNDAPVADNEINSVNEDATVTVTDGTSDVLHGDTDADSDTLTVTQIAVTGGSNSSVAGSSTYNSNFTSVTGTYGTLKIGANGTYTYVADQSASDDLDASDTATDSFTYTVSDSNATDTATLIFTVTGVNDVPTASNNAVSTEEDTPYVFSTSDFGYTDADDDDALVSVKITTLEDAGALQYYNGSNWVDVTLNQVITATDISNSYLRLNPTADENGSPYTTIGFSVNDGDADSASSYTMTINVTAINDNPVADNETNTATEGTTTTVTDGTSDILYGDTDTEGDTLEISGIRTGTESGSGTFGAIATPLTGTYGSLTINSDGTYSYTPNDVLGSGETGIDYFTYTVSDGNGGTDTGQLTITVTGANDAPVGVNDSNTIDIAATSTLTVTNDSEKDVLTNDTDPDSNDTSIVTEIRTGSTEGSGTAGTLGEALIGTYGSLIMNSNGSYTYIVNEGLKDTLDPGEIVYEYFNYTVRDGSGVTDTSSIVLKLQNGGGVVKEIREKKAERIIINQARMEARVQVENTFTELNQSTEFDLNNFEFEQTARKTDYSQGLKLVDLVAETDSLQISEGELSNLKVKDKQEGLKLKFGVMNEADNEIVKFDGKMSDGSALPEWIKINPKTGQTTTNIPEGVDKVEIMIIATDKNNETREIAVEIDPEKIKQDRKIIKQAKRTNSSITVNEDGTVNIVKQNEDGLVERSFNKTLNFNNPADINEIIETFKPETIFQLKPLNIGNDLIIDLPNELKGNFNNTKLVLKDGTEVPDWLEYDPVTGQIIAENPPEDVSQLELKLIIEQDGKIIVKDLEVDLQEQNVSQNFDGGENNRFVTLSDQLDKEFNDWEDYGNDLINRL</sequence>
<dbReference type="eggNOG" id="COG3210">
    <property type="taxonomic scope" value="Bacteria"/>
</dbReference>
<organism evidence="4 5">
    <name type="scientific">Pelagibacter ubique (strain HTCC1062)</name>
    <dbReference type="NCBI Taxonomy" id="335992"/>
    <lineage>
        <taxon>Bacteria</taxon>
        <taxon>Pseudomonadati</taxon>
        <taxon>Pseudomonadota</taxon>
        <taxon>Alphaproteobacteria</taxon>
        <taxon>Candidatus Pelagibacterales</taxon>
        <taxon>Candidatus Pelagibacteraceae</taxon>
        <taxon>Candidatus Pelagibacter</taxon>
    </lineage>
</organism>
<feature type="region of interest" description="Disordered" evidence="1">
    <location>
        <begin position="6720"/>
        <end position="6751"/>
    </location>
</feature>
<dbReference type="InterPro" id="IPR025592">
    <property type="entry name" value="DUF4347"/>
</dbReference>
<dbReference type="eggNOG" id="COG2931">
    <property type="taxonomic scope" value="Bacteria"/>
</dbReference>